<feature type="transmembrane region" description="Helical" evidence="6">
    <location>
        <begin position="74"/>
        <end position="92"/>
    </location>
</feature>
<proteinExistence type="predicted"/>
<dbReference type="PANTHER" id="PTHR23513:SF6">
    <property type="entry name" value="MAJOR FACILITATOR SUPERFAMILY ASSOCIATED DOMAIN-CONTAINING PROTEIN"/>
    <property type="match status" value="1"/>
</dbReference>
<comment type="subcellular location">
    <subcellularLocation>
        <location evidence="1">Cell membrane</location>
        <topology evidence="1">Multi-pass membrane protein</topology>
    </subcellularLocation>
</comment>
<dbReference type="InterPro" id="IPR011701">
    <property type="entry name" value="MFS"/>
</dbReference>
<feature type="transmembrane region" description="Helical" evidence="6">
    <location>
        <begin position="239"/>
        <end position="263"/>
    </location>
</feature>
<feature type="transmembrane region" description="Helical" evidence="6">
    <location>
        <begin position="275"/>
        <end position="293"/>
    </location>
</feature>
<gene>
    <name evidence="8" type="ORF">A3G03_00075</name>
</gene>
<sequence>MTAPRISRALFILYSVGFLFALNQALPAYINSTFLTGFATEKAVGMIYAVASVITVVLFFLLPHLLRQFGNYRLAFWLFVLDGIAMLGLASARSFWPAIGFFICVFIATFLLAFTLDIFLESNSRDSKTGSIRGIYMTVINSAWVFSPLLVGFILSDGDYWKIYLAGAILILPALFLLRGGFKKFSDPTYKNIAIWSTLKNIWRQRDLFRIFSVSFLLGFFYTWMIIYTPIYLHDHLGFSWQTIGLIFTIMLLPFVLTETPLGKLADKKWGEKEILSLGLVIMALSTAALTFVSSTSVALWAALLFVTRVGASAVEIMSETYFFKKVQSSQANIISLYRSARPAAYVIGPLVASILFIFVDFRMIFLALGVIMFGGLWFSLRLKDTL</sequence>
<keyword evidence="3 6" id="KW-0812">Transmembrane</keyword>
<feature type="domain" description="Major facilitator superfamily (MFS) profile" evidence="7">
    <location>
        <begin position="208"/>
        <end position="387"/>
    </location>
</feature>
<feature type="transmembrane region" description="Helical" evidence="6">
    <location>
        <begin position="340"/>
        <end position="359"/>
    </location>
</feature>
<evidence type="ECO:0000256" key="3">
    <source>
        <dbReference type="ARBA" id="ARBA00022692"/>
    </source>
</evidence>
<organism evidence="8 9">
    <name type="scientific">Candidatus Taylorbacteria bacterium RIFCSPLOWO2_12_FULL_44_15c</name>
    <dbReference type="NCBI Taxonomy" id="1802333"/>
    <lineage>
        <taxon>Bacteria</taxon>
        <taxon>Candidatus Tayloriibacteriota</taxon>
    </lineage>
</organism>
<comment type="caution">
    <text evidence="8">The sequence shown here is derived from an EMBL/GenBank/DDBJ whole genome shotgun (WGS) entry which is preliminary data.</text>
</comment>
<dbReference type="GO" id="GO:0022857">
    <property type="term" value="F:transmembrane transporter activity"/>
    <property type="evidence" value="ECO:0007669"/>
    <property type="project" value="InterPro"/>
</dbReference>
<keyword evidence="5 6" id="KW-0472">Membrane</keyword>
<evidence type="ECO:0000256" key="2">
    <source>
        <dbReference type="ARBA" id="ARBA00022475"/>
    </source>
</evidence>
<evidence type="ECO:0000256" key="5">
    <source>
        <dbReference type="ARBA" id="ARBA00023136"/>
    </source>
</evidence>
<protein>
    <recommendedName>
        <fullName evidence="7">Major facilitator superfamily (MFS) profile domain-containing protein</fullName>
    </recommendedName>
</protein>
<dbReference type="Proteomes" id="UP000176355">
    <property type="component" value="Unassembled WGS sequence"/>
</dbReference>
<dbReference type="InterPro" id="IPR020846">
    <property type="entry name" value="MFS_dom"/>
</dbReference>
<accession>A0A1G2P5Q4</accession>
<feature type="transmembrane region" description="Helical" evidence="6">
    <location>
        <begin position="365"/>
        <end position="383"/>
    </location>
</feature>
<keyword evidence="4 6" id="KW-1133">Transmembrane helix</keyword>
<keyword evidence="2" id="KW-1003">Cell membrane</keyword>
<evidence type="ECO:0000259" key="7">
    <source>
        <dbReference type="PROSITE" id="PS50850"/>
    </source>
</evidence>
<evidence type="ECO:0000256" key="4">
    <source>
        <dbReference type="ARBA" id="ARBA00022989"/>
    </source>
</evidence>
<feature type="transmembrane region" description="Helical" evidence="6">
    <location>
        <begin position="208"/>
        <end position="227"/>
    </location>
</feature>
<evidence type="ECO:0000256" key="1">
    <source>
        <dbReference type="ARBA" id="ARBA00004651"/>
    </source>
</evidence>
<feature type="transmembrane region" description="Helical" evidence="6">
    <location>
        <begin position="98"/>
        <end position="120"/>
    </location>
</feature>
<dbReference type="STRING" id="1802333.A3G03_00075"/>
<dbReference type="AlphaFoldDB" id="A0A1G2P5Q4"/>
<dbReference type="EMBL" id="MHSL01000036">
    <property type="protein sequence ID" value="OHA42901.1"/>
    <property type="molecule type" value="Genomic_DNA"/>
</dbReference>
<feature type="transmembrane region" description="Helical" evidence="6">
    <location>
        <begin position="161"/>
        <end position="178"/>
    </location>
</feature>
<feature type="transmembrane region" description="Helical" evidence="6">
    <location>
        <begin position="132"/>
        <end position="155"/>
    </location>
</feature>
<dbReference type="Pfam" id="PF07690">
    <property type="entry name" value="MFS_1"/>
    <property type="match status" value="1"/>
</dbReference>
<dbReference type="SUPFAM" id="SSF103473">
    <property type="entry name" value="MFS general substrate transporter"/>
    <property type="match status" value="2"/>
</dbReference>
<feature type="transmembrane region" description="Helical" evidence="6">
    <location>
        <begin position="43"/>
        <end position="62"/>
    </location>
</feature>
<dbReference type="PROSITE" id="PS50850">
    <property type="entry name" value="MFS"/>
    <property type="match status" value="1"/>
</dbReference>
<evidence type="ECO:0000313" key="8">
    <source>
        <dbReference type="EMBL" id="OHA42901.1"/>
    </source>
</evidence>
<name>A0A1G2P5Q4_9BACT</name>
<dbReference type="Gene3D" id="1.20.1250.20">
    <property type="entry name" value="MFS general substrate transporter like domains"/>
    <property type="match status" value="2"/>
</dbReference>
<reference evidence="8 9" key="1">
    <citation type="journal article" date="2016" name="Nat. Commun.">
        <title>Thousands of microbial genomes shed light on interconnected biogeochemical processes in an aquifer system.</title>
        <authorList>
            <person name="Anantharaman K."/>
            <person name="Brown C.T."/>
            <person name="Hug L.A."/>
            <person name="Sharon I."/>
            <person name="Castelle C.J."/>
            <person name="Probst A.J."/>
            <person name="Thomas B.C."/>
            <person name="Singh A."/>
            <person name="Wilkins M.J."/>
            <person name="Karaoz U."/>
            <person name="Brodie E.L."/>
            <person name="Williams K.H."/>
            <person name="Hubbard S.S."/>
            <person name="Banfield J.F."/>
        </authorList>
    </citation>
    <scope>NUCLEOTIDE SEQUENCE [LARGE SCALE GENOMIC DNA]</scope>
</reference>
<feature type="transmembrane region" description="Helical" evidence="6">
    <location>
        <begin position="299"/>
        <end position="319"/>
    </location>
</feature>
<dbReference type="GO" id="GO:0005886">
    <property type="term" value="C:plasma membrane"/>
    <property type="evidence" value="ECO:0007669"/>
    <property type="project" value="UniProtKB-SubCell"/>
</dbReference>
<dbReference type="PANTHER" id="PTHR23513">
    <property type="entry name" value="INTEGRAL MEMBRANE EFFLUX PROTEIN-RELATED"/>
    <property type="match status" value="1"/>
</dbReference>
<dbReference type="InterPro" id="IPR036259">
    <property type="entry name" value="MFS_trans_sf"/>
</dbReference>
<evidence type="ECO:0000256" key="6">
    <source>
        <dbReference type="SAM" id="Phobius"/>
    </source>
</evidence>
<evidence type="ECO:0000313" key="9">
    <source>
        <dbReference type="Proteomes" id="UP000176355"/>
    </source>
</evidence>